<evidence type="ECO:0000313" key="4">
    <source>
        <dbReference type="Proteomes" id="UP001257659"/>
    </source>
</evidence>
<dbReference type="RefSeq" id="WP_309729429.1">
    <property type="nucleotide sequence ID" value="NZ_JAVDQA010000007.1"/>
</dbReference>
<feature type="transmembrane region" description="Helical" evidence="2">
    <location>
        <begin position="30"/>
        <end position="50"/>
    </location>
</feature>
<protein>
    <submittedName>
        <fullName evidence="3">Uncharacterized protein</fullName>
    </submittedName>
</protein>
<feature type="region of interest" description="Disordered" evidence="1">
    <location>
        <begin position="1"/>
        <end position="20"/>
    </location>
</feature>
<keyword evidence="4" id="KW-1185">Reference proteome</keyword>
<evidence type="ECO:0000313" key="3">
    <source>
        <dbReference type="EMBL" id="MDR6301749.1"/>
    </source>
</evidence>
<keyword evidence="2" id="KW-0812">Transmembrane</keyword>
<gene>
    <name evidence="3" type="ORF">GGR31_002419</name>
</gene>
<organism evidence="3 4">
    <name type="scientific">Mesonia maritima</name>
    <dbReference type="NCBI Taxonomy" id="1793873"/>
    <lineage>
        <taxon>Bacteria</taxon>
        <taxon>Pseudomonadati</taxon>
        <taxon>Bacteroidota</taxon>
        <taxon>Flavobacteriia</taxon>
        <taxon>Flavobacteriales</taxon>
        <taxon>Flavobacteriaceae</taxon>
        <taxon>Mesonia</taxon>
    </lineage>
</organism>
<evidence type="ECO:0000256" key="1">
    <source>
        <dbReference type="SAM" id="MobiDB-lite"/>
    </source>
</evidence>
<name>A0ABU1K809_9FLAO</name>
<dbReference type="EMBL" id="JAVDQA010000007">
    <property type="protein sequence ID" value="MDR6301749.1"/>
    <property type="molecule type" value="Genomic_DNA"/>
</dbReference>
<keyword evidence="2" id="KW-0472">Membrane</keyword>
<feature type="compositionally biased region" description="Basic residues" evidence="1">
    <location>
        <begin position="1"/>
        <end position="15"/>
    </location>
</feature>
<comment type="caution">
    <text evidence="3">The sequence shown here is derived from an EMBL/GenBank/DDBJ whole genome shotgun (WGS) entry which is preliminary data.</text>
</comment>
<sequence length="52" mass="6045">MSEKRRNRRKNKSRKDIKTSNNTITEKDKIYGIIAMVIIFITALIAAIFVSF</sequence>
<dbReference type="Proteomes" id="UP001257659">
    <property type="component" value="Unassembled WGS sequence"/>
</dbReference>
<reference evidence="3 4" key="1">
    <citation type="submission" date="2023-07" db="EMBL/GenBank/DDBJ databases">
        <title>Genomic Encyclopedia of Type Strains, Phase IV (KMG-IV): sequencing the most valuable type-strain genomes for metagenomic binning, comparative biology and taxonomic classification.</title>
        <authorList>
            <person name="Goeker M."/>
        </authorList>
    </citation>
    <scope>NUCLEOTIDE SEQUENCE [LARGE SCALE GENOMIC DNA]</scope>
    <source>
        <strain evidence="3 4">DSM 102814</strain>
    </source>
</reference>
<evidence type="ECO:0000256" key="2">
    <source>
        <dbReference type="SAM" id="Phobius"/>
    </source>
</evidence>
<accession>A0ABU1K809</accession>
<keyword evidence="2" id="KW-1133">Transmembrane helix</keyword>
<proteinExistence type="predicted"/>